<feature type="transmembrane region" description="Helical" evidence="7">
    <location>
        <begin position="426"/>
        <end position="448"/>
    </location>
</feature>
<keyword evidence="3 7" id="KW-0812">Transmembrane</keyword>
<feature type="transmembrane region" description="Helical" evidence="7">
    <location>
        <begin position="522"/>
        <end position="547"/>
    </location>
</feature>
<evidence type="ECO:0000256" key="6">
    <source>
        <dbReference type="ARBA" id="ARBA00038076"/>
    </source>
</evidence>
<dbReference type="Proteomes" id="UP000013964">
    <property type="component" value="Chromosome"/>
</dbReference>
<feature type="transmembrane region" description="Helical" evidence="7">
    <location>
        <begin position="595"/>
        <end position="619"/>
    </location>
</feature>
<dbReference type="STRING" id="1276227.SCHRY_v1c08240"/>
<dbReference type="AlphaFoldDB" id="R4UGW5"/>
<dbReference type="PANTHER" id="PTHR30572">
    <property type="entry name" value="MEMBRANE COMPONENT OF TRANSPORTER-RELATED"/>
    <property type="match status" value="1"/>
</dbReference>
<dbReference type="GO" id="GO:0005886">
    <property type="term" value="C:plasma membrane"/>
    <property type="evidence" value="ECO:0007669"/>
    <property type="project" value="UniProtKB-SubCell"/>
</dbReference>
<keyword evidence="2" id="KW-1003">Cell membrane</keyword>
<evidence type="ECO:0000256" key="3">
    <source>
        <dbReference type="ARBA" id="ARBA00022692"/>
    </source>
</evidence>
<feature type="domain" description="ABC3 transporter permease C-terminal" evidence="8">
    <location>
        <begin position="1047"/>
        <end position="1163"/>
    </location>
</feature>
<keyword evidence="5 7" id="KW-0472">Membrane</keyword>
<evidence type="ECO:0000313" key="9">
    <source>
        <dbReference type="EMBL" id="AGM25400.1"/>
    </source>
</evidence>
<dbReference type="GO" id="GO:0022857">
    <property type="term" value="F:transmembrane transporter activity"/>
    <property type="evidence" value="ECO:0007669"/>
    <property type="project" value="TreeGrafter"/>
</dbReference>
<keyword evidence="4 7" id="KW-1133">Transmembrane helix</keyword>
<dbReference type="OrthoDB" id="386962at2"/>
<comment type="similarity">
    <text evidence="6">Belongs to the ABC-4 integral membrane protein family.</text>
</comment>
<evidence type="ECO:0000256" key="2">
    <source>
        <dbReference type="ARBA" id="ARBA00022475"/>
    </source>
</evidence>
<protein>
    <recommendedName>
        <fullName evidence="8">ABC3 transporter permease C-terminal domain-containing protein</fullName>
    </recommendedName>
</protein>
<gene>
    <name evidence="9" type="ORF">SCHRY_v1c08240</name>
</gene>
<accession>R4UGW5</accession>
<dbReference type="HOGENOM" id="CLU_273949_0_0_14"/>
<dbReference type="KEGG" id="scr:SCHRY_v1c08240"/>
<dbReference type="RefSeq" id="WP_016339221.1">
    <property type="nucleotide sequence ID" value="NC_021280.1"/>
</dbReference>
<evidence type="ECO:0000256" key="5">
    <source>
        <dbReference type="ARBA" id="ARBA00023136"/>
    </source>
</evidence>
<evidence type="ECO:0000256" key="1">
    <source>
        <dbReference type="ARBA" id="ARBA00004651"/>
    </source>
</evidence>
<feature type="transmembrane region" description="Helical" evidence="7">
    <location>
        <begin position="1089"/>
        <end position="1114"/>
    </location>
</feature>
<feature type="transmembrane region" description="Helical" evidence="7">
    <location>
        <begin position="469"/>
        <end position="502"/>
    </location>
</feature>
<dbReference type="eggNOG" id="COG0577">
    <property type="taxonomic scope" value="Bacteria"/>
</dbReference>
<dbReference type="PANTHER" id="PTHR30572:SF4">
    <property type="entry name" value="ABC TRANSPORTER PERMEASE YTRF"/>
    <property type="match status" value="1"/>
</dbReference>
<evidence type="ECO:0000256" key="4">
    <source>
        <dbReference type="ARBA" id="ARBA00022989"/>
    </source>
</evidence>
<comment type="subcellular location">
    <subcellularLocation>
        <location evidence="1">Cell membrane</location>
        <topology evidence="1">Multi-pass membrane protein</topology>
    </subcellularLocation>
</comment>
<sequence length="1172" mass="135352">MVSLVLLKNFWKSFLKNSLQVLGLFLMLGAVITLFCGMQLSHDLTSTQLKIMGKDLFATNTSFEITHPLEIVNSDTNLSYSLTNINYINNDGTLNSKKAHTANFKLTPVEGTKYYQVTFDSHLDNTNNWIGSKSQNQYFKDQLEDNGEVTLKFDPLFLANNSYFLSAKEFAELRSYLIDPSGLIPFVSSPDNAQLQNDAYYQSKYYKFGNNQARINQLEIKLLTSIIFGSVSQKALISQTMDIYDIFRTQYFYLQSVNEDFWTNPIMISGSYDQFINYQSTDDILPVIINPTYAASHGYRIGSLINIYNYDFEIVGFATNAYLNSNYFAKPFNQNAYAWLREDDYNRIKSSMSSENDKFITNDSYNFYGAVYSLQDELNPGFLKDQNSWYDLANLFNNAKFNNWEKPWSPLDEIANFIKAKETMTWSLISAISILLVVSCFIMISMIINKLLATNRTIIGNLKAQGYSTITITTNLVTCFFFLALIITSLSLLSSWIFSFILNITYKNFLEFTAYLSVPTHWTILTIIVFPILAICLYATIFILISIRVPALKLMMTNIKKPKIPKNTFWAHFFTKLSFQKKITLKFATTAKWKLLLTIIATSISGAMLFSAFTTILNFGQVSYNLKNNLNWHYAYNYDNSYETKSPPYDFLVYENFDEIKDPNVAGKKILNPNEEVFTKELVLEKVITPQQTVCGPTLGEPSKITSLKYLWFYAKTYDWYAKNCQNTKYYEEITNLIDNSIYGYIIDQVSQENGIITIGYEPIIYGPEYQELFVNNYSINGYEALNIGDLYGFLDSYQKANRNSADDLAIKNFYNNFSQPYNLKYLHASSLEFYNYRDDNILFKPNLSTDLSMEWFFNGIDSFDEGSNSLLEYAKKGMFSPKVNTAIRNVAAMKELIHSKKWFHESDPNWDQNNYPVKVYPIIINKGINFISNFNIGDIINQSFEAEGASFYIVVDNFWNGPKNNVLVNWYINSHLTQKDLRTLYSTGKTNSLFNYLGIYEKNGNYEISKDPSYDGAIVYQGAMNLDKTMSSTLNLQALLFIIYILILIATILACIFQIFIITNIIIKDNLKVLNTFKALGYSDWWVFNRLFMIYLPIILISWVIAIPIGIWGINMVRFQIIWNMIAYVSNDIIWVDYLISFLGLWLMFIIAFLINKKFMSKRYPLTRVLN</sequence>
<name>R4UGW5_9MOLU</name>
<reference evidence="9 10" key="1">
    <citation type="journal article" date="2013" name="Genome Biol. Evol.">
        <title>Complete genomes of two dipteran-associated spiroplasmas provided insights into the origin, dynamics, and impacts of viral invasion in spiroplasma.</title>
        <authorList>
            <person name="Ku C."/>
            <person name="Lo W.S."/>
            <person name="Chen L.L."/>
            <person name="Kuo C.H."/>
        </authorList>
    </citation>
    <scope>NUCLEOTIDE SEQUENCE [LARGE SCALE GENOMIC DNA]</scope>
    <source>
        <strain evidence="9 10">DF-1</strain>
    </source>
</reference>
<feature type="transmembrane region" description="Helical" evidence="7">
    <location>
        <begin position="1134"/>
        <end position="1156"/>
    </location>
</feature>
<evidence type="ECO:0000313" key="10">
    <source>
        <dbReference type="Proteomes" id="UP000013964"/>
    </source>
</evidence>
<feature type="transmembrane region" description="Helical" evidence="7">
    <location>
        <begin position="21"/>
        <end position="40"/>
    </location>
</feature>
<proteinExistence type="inferred from homology"/>
<feature type="transmembrane region" description="Helical" evidence="7">
    <location>
        <begin position="1039"/>
        <end position="1068"/>
    </location>
</feature>
<organism evidence="9 10">
    <name type="scientific">Spiroplasma chrysopicola DF-1</name>
    <dbReference type="NCBI Taxonomy" id="1276227"/>
    <lineage>
        <taxon>Bacteria</taxon>
        <taxon>Bacillati</taxon>
        <taxon>Mycoplasmatota</taxon>
        <taxon>Mollicutes</taxon>
        <taxon>Entomoplasmatales</taxon>
        <taxon>Spiroplasmataceae</taxon>
        <taxon>Spiroplasma</taxon>
    </lineage>
</organism>
<evidence type="ECO:0000259" key="8">
    <source>
        <dbReference type="Pfam" id="PF02687"/>
    </source>
</evidence>
<dbReference type="InterPro" id="IPR050250">
    <property type="entry name" value="Macrolide_Exporter_MacB"/>
</dbReference>
<dbReference type="Pfam" id="PF02687">
    <property type="entry name" value="FtsX"/>
    <property type="match status" value="1"/>
</dbReference>
<keyword evidence="10" id="KW-1185">Reference proteome</keyword>
<dbReference type="InterPro" id="IPR003838">
    <property type="entry name" value="ABC3_permease_C"/>
</dbReference>
<evidence type="ECO:0000256" key="7">
    <source>
        <dbReference type="SAM" id="Phobius"/>
    </source>
</evidence>
<dbReference type="PATRIC" id="fig|1276227.3.peg.833"/>
<dbReference type="EMBL" id="CP005077">
    <property type="protein sequence ID" value="AGM25400.1"/>
    <property type="molecule type" value="Genomic_DNA"/>
</dbReference>